<evidence type="ECO:0000313" key="1">
    <source>
        <dbReference type="EMBL" id="MFC4593125.1"/>
    </source>
</evidence>
<sequence length="52" mass="5925">MAERPPAASTPCDATFRLTGKKKGWRGFVFEDVRRWFFEKGRGRTCSSRSGV</sequence>
<evidence type="ECO:0000313" key="2">
    <source>
        <dbReference type="Proteomes" id="UP001595957"/>
    </source>
</evidence>
<gene>
    <name evidence="1" type="ORF">ACFO3E_02795</name>
</gene>
<keyword evidence="2" id="KW-1185">Reference proteome</keyword>
<dbReference type="Proteomes" id="UP001595957">
    <property type="component" value="Unassembled WGS sequence"/>
</dbReference>
<reference evidence="2" key="1">
    <citation type="journal article" date="2019" name="Int. J. Syst. Evol. Microbiol.">
        <title>The Global Catalogue of Microorganisms (GCM) 10K type strain sequencing project: providing services to taxonomists for standard genome sequencing and annotation.</title>
        <authorList>
            <consortium name="The Broad Institute Genomics Platform"/>
            <consortium name="The Broad Institute Genome Sequencing Center for Infectious Disease"/>
            <person name="Wu L."/>
            <person name="Ma J."/>
        </authorList>
    </citation>
    <scope>NUCLEOTIDE SEQUENCE [LARGE SCALE GENOMIC DNA]</scope>
    <source>
        <strain evidence="2">NBRC 103632</strain>
    </source>
</reference>
<comment type="caution">
    <text evidence="1">The sequence shown here is derived from an EMBL/GenBank/DDBJ whole genome shotgun (WGS) entry which is preliminary data.</text>
</comment>
<proteinExistence type="predicted"/>
<dbReference type="EMBL" id="JBHSFZ010000004">
    <property type="protein sequence ID" value="MFC4593125.1"/>
    <property type="molecule type" value="Genomic_DNA"/>
</dbReference>
<accession>A0ABV9EWR5</accession>
<protein>
    <submittedName>
        <fullName evidence="1">Uncharacterized protein</fullName>
    </submittedName>
</protein>
<organism evidence="1 2">
    <name type="scientific">Sphingobium tyrosinilyticum</name>
    <dbReference type="NCBI Taxonomy" id="2715436"/>
    <lineage>
        <taxon>Bacteria</taxon>
        <taxon>Pseudomonadati</taxon>
        <taxon>Pseudomonadota</taxon>
        <taxon>Alphaproteobacteria</taxon>
        <taxon>Sphingomonadales</taxon>
        <taxon>Sphingomonadaceae</taxon>
        <taxon>Sphingobium</taxon>
    </lineage>
</organism>
<name>A0ABV9EWR5_9SPHN</name>